<accession>A0ABT6SVQ8</accession>
<dbReference type="RefSeq" id="WP_282535389.1">
    <property type="nucleotide sequence ID" value="NZ_JASCIS010000011.1"/>
</dbReference>
<evidence type="ECO:0000313" key="3">
    <source>
        <dbReference type="Proteomes" id="UP001237105"/>
    </source>
</evidence>
<comment type="caution">
    <text evidence="2">The sequence shown here is derived from an EMBL/GenBank/DDBJ whole genome shotgun (WGS) entry which is preliminary data.</text>
</comment>
<gene>
    <name evidence="2" type="ORF">QIT00_13070</name>
</gene>
<evidence type="ECO:0000256" key="1">
    <source>
        <dbReference type="SAM" id="MobiDB-lite"/>
    </source>
</evidence>
<keyword evidence="3" id="KW-1185">Reference proteome</keyword>
<protein>
    <submittedName>
        <fullName evidence="2">Uncharacterized protein</fullName>
    </submittedName>
</protein>
<dbReference type="EMBL" id="JASCIS010000011">
    <property type="protein sequence ID" value="MDI3419476.1"/>
    <property type="molecule type" value="Genomic_DNA"/>
</dbReference>
<name>A0ABT6SVQ8_9ACTN</name>
<evidence type="ECO:0000313" key="2">
    <source>
        <dbReference type="EMBL" id="MDI3419476.1"/>
    </source>
</evidence>
<proteinExistence type="predicted"/>
<feature type="region of interest" description="Disordered" evidence="1">
    <location>
        <begin position="1"/>
        <end position="43"/>
    </location>
</feature>
<feature type="compositionally biased region" description="Polar residues" evidence="1">
    <location>
        <begin position="1"/>
        <end position="10"/>
    </location>
</feature>
<organism evidence="2 3">
    <name type="scientific">Streptomyces luteolus</name>
    <dbReference type="NCBI Taxonomy" id="3043615"/>
    <lineage>
        <taxon>Bacteria</taxon>
        <taxon>Bacillati</taxon>
        <taxon>Actinomycetota</taxon>
        <taxon>Actinomycetes</taxon>
        <taxon>Kitasatosporales</taxon>
        <taxon>Streptomycetaceae</taxon>
        <taxon>Streptomyces</taxon>
    </lineage>
</organism>
<sequence length="43" mass="4526">MSTRISSSPPSRAMTGKASRSTPVHAAGSRGSPGWSSMRYASW</sequence>
<reference evidence="2 3" key="1">
    <citation type="submission" date="2023-05" db="EMBL/GenBank/DDBJ databases">
        <title>Draft genome sequence of Streptomyces sp. B-S-A12 isolated from a cave soil in Thailand.</title>
        <authorList>
            <person name="Chamroensaksri N."/>
            <person name="Muangham S."/>
        </authorList>
    </citation>
    <scope>NUCLEOTIDE SEQUENCE [LARGE SCALE GENOMIC DNA]</scope>
    <source>
        <strain evidence="2 3">B-S-A12</strain>
    </source>
</reference>
<dbReference type="Proteomes" id="UP001237105">
    <property type="component" value="Unassembled WGS sequence"/>
</dbReference>